<organism evidence="1 2">
    <name type="scientific">Thelohanellus kitauei</name>
    <name type="common">Myxosporean</name>
    <dbReference type="NCBI Taxonomy" id="669202"/>
    <lineage>
        <taxon>Eukaryota</taxon>
        <taxon>Metazoa</taxon>
        <taxon>Cnidaria</taxon>
        <taxon>Myxozoa</taxon>
        <taxon>Myxosporea</taxon>
        <taxon>Bivalvulida</taxon>
        <taxon>Platysporina</taxon>
        <taxon>Myxobolidae</taxon>
        <taxon>Thelohanellus</taxon>
    </lineage>
</organism>
<dbReference type="AlphaFoldDB" id="A0A0C2NG41"/>
<dbReference type="Proteomes" id="UP000031668">
    <property type="component" value="Unassembled WGS sequence"/>
</dbReference>
<accession>A0A0C2NG41</accession>
<dbReference type="EMBL" id="JWZT01001054">
    <property type="protein sequence ID" value="KII72972.1"/>
    <property type="molecule type" value="Genomic_DNA"/>
</dbReference>
<proteinExistence type="predicted"/>
<comment type="caution">
    <text evidence="1">The sequence shown here is derived from an EMBL/GenBank/DDBJ whole genome shotgun (WGS) entry which is preliminary data.</text>
</comment>
<sequence>MILEINKRFMMQDSASLFSNMNSEDSGFEDCDEMFTISSDEENETLEFMGCDDCYLCFLEDQDNEGSEFIKLLPIINIWQEEIVSEYDDDETSDLEESYGKEHDF</sequence>
<evidence type="ECO:0000313" key="2">
    <source>
        <dbReference type="Proteomes" id="UP000031668"/>
    </source>
</evidence>
<gene>
    <name evidence="1" type="ORF">RF11_13412</name>
</gene>
<reference evidence="1 2" key="1">
    <citation type="journal article" date="2014" name="Genome Biol. Evol.">
        <title>The genome of the myxosporean Thelohanellus kitauei shows adaptations to nutrient acquisition within its fish host.</title>
        <authorList>
            <person name="Yang Y."/>
            <person name="Xiong J."/>
            <person name="Zhou Z."/>
            <person name="Huo F."/>
            <person name="Miao W."/>
            <person name="Ran C."/>
            <person name="Liu Y."/>
            <person name="Zhang J."/>
            <person name="Feng J."/>
            <person name="Wang M."/>
            <person name="Wang M."/>
            <person name="Wang L."/>
            <person name="Yao B."/>
        </authorList>
    </citation>
    <scope>NUCLEOTIDE SEQUENCE [LARGE SCALE GENOMIC DNA]</scope>
    <source>
        <strain evidence="1">Wuqing</strain>
    </source>
</reference>
<evidence type="ECO:0000313" key="1">
    <source>
        <dbReference type="EMBL" id="KII72972.1"/>
    </source>
</evidence>
<keyword evidence="2" id="KW-1185">Reference proteome</keyword>
<protein>
    <submittedName>
        <fullName evidence="1">Uncharacterized protein</fullName>
    </submittedName>
</protein>
<name>A0A0C2NG41_THEKT</name>